<dbReference type="EMBL" id="FTOI01000001">
    <property type="protein sequence ID" value="SIS44499.1"/>
    <property type="molecule type" value="Genomic_DNA"/>
</dbReference>
<feature type="transmembrane region" description="Helical" evidence="1">
    <location>
        <begin position="367"/>
        <end position="384"/>
    </location>
</feature>
<evidence type="ECO:0000256" key="1">
    <source>
        <dbReference type="SAM" id="Phobius"/>
    </source>
</evidence>
<keyword evidence="1" id="KW-0812">Transmembrane</keyword>
<feature type="transmembrane region" description="Helical" evidence="1">
    <location>
        <begin position="390"/>
        <end position="407"/>
    </location>
</feature>
<feature type="transmembrane region" description="Helical" evidence="1">
    <location>
        <begin position="160"/>
        <end position="177"/>
    </location>
</feature>
<protein>
    <recommendedName>
        <fullName evidence="2">DUF8201 domain-containing protein</fullName>
    </recommendedName>
</protein>
<keyword evidence="4" id="KW-1185">Reference proteome</keyword>
<dbReference type="AlphaFoldDB" id="A0A1N7J5C0"/>
<name>A0A1N7J5C0_9FLAO</name>
<dbReference type="Pfam" id="PF26626">
    <property type="entry name" value="DUF8201"/>
    <property type="match status" value="1"/>
</dbReference>
<feature type="transmembrane region" description="Helical" evidence="1">
    <location>
        <begin position="66"/>
        <end position="86"/>
    </location>
</feature>
<keyword evidence="1" id="KW-1133">Transmembrane helix</keyword>
<organism evidence="3 4">
    <name type="scientific">Kaistella chaponensis</name>
    <dbReference type="NCBI Taxonomy" id="713588"/>
    <lineage>
        <taxon>Bacteria</taxon>
        <taxon>Pseudomonadati</taxon>
        <taxon>Bacteroidota</taxon>
        <taxon>Flavobacteriia</taxon>
        <taxon>Flavobacteriales</taxon>
        <taxon>Weeksellaceae</taxon>
        <taxon>Chryseobacterium group</taxon>
        <taxon>Kaistella</taxon>
    </lineage>
</organism>
<sequence length="546" mass="63113">MVYIVFMLILLLPTIAGLGAIFQKLFGNVFLGLSALLLSGVFFISMLFTTIAFFFPLNIFIETGTLAIGIASFFYLKIHLLFWDFFSKVSRFFFEIALVIVLLASYYPFILDHFGYYVPTIQWITEFGLVQGISNLDLLLGQMSVWHLFEAGFSNFADPFLRINAVVLLIYLIYIFEKKSWIHLLFLPVLFLFSQSPSPDLPVIAIALIVLNEYLNHNKNASLLFAFSVFVFALKPTMIWLPLFGALYSLVILKTNLKFIIPGVLVLLVFFIKNIWTFGFPVFPVQLIDLGFSWKPNPNLLKNSSEMAIMKTYDMQFTIAQIKQFTTFDYVKNWFFLSGIKKIIHLLLILSLVVFFFFSLKVKSKIIWLLFISILIKTILILSFSAQYRFFLEIFFVIFFVIFYQSFPQKRAKQVFTGLSIIVIMVISYPTILQEGLPSFKLGNFMTGFTKNQIYKPAHFGYNHYKTHQIGNLKFNVVENYPFSFDTPLPAISPQFIQEDLNSGIFPQLKGKTLKEGLIWRKINHEEKQKLQSIVKGFNRKNGSIQ</sequence>
<evidence type="ECO:0000313" key="4">
    <source>
        <dbReference type="Proteomes" id="UP000185839"/>
    </source>
</evidence>
<feature type="transmembrane region" description="Helical" evidence="1">
    <location>
        <begin position="259"/>
        <end position="283"/>
    </location>
</feature>
<proteinExistence type="predicted"/>
<gene>
    <name evidence="3" type="ORF">SAMN05421789_101121</name>
</gene>
<dbReference type="NCBIfam" id="NF047510">
    <property type="entry name" value="LIC_10190_fam"/>
    <property type="match status" value="1"/>
</dbReference>
<dbReference type="STRING" id="713588.SAMN05421789_101121"/>
<accession>A0A1N7J5C0</accession>
<feature type="transmembrane region" description="Helical" evidence="1">
    <location>
        <begin position="414"/>
        <end position="432"/>
    </location>
</feature>
<reference evidence="4" key="1">
    <citation type="submission" date="2017-01" db="EMBL/GenBank/DDBJ databases">
        <authorList>
            <person name="Varghese N."/>
            <person name="Submissions S."/>
        </authorList>
    </citation>
    <scope>NUCLEOTIDE SEQUENCE [LARGE SCALE GENOMIC DNA]</scope>
    <source>
        <strain evidence="4">DSM 23145</strain>
    </source>
</reference>
<dbReference type="OrthoDB" id="344987at2"/>
<dbReference type="RefSeq" id="WP_076384317.1">
    <property type="nucleotide sequence ID" value="NZ_FTOI01000001.1"/>
</dbReference>
<feature type="transmembrane region" description="Helical" evidence="1">
    <location>
        <begin position="223"/>
        <end position="247"/>
    </location>
</feature>
<keyword evidence="1" id="KW-0472">Membrane</keyword>
<feature type="transmembrane region" description="Helical" evidence="1">
    <location>
        <begin position="29"/>
        <end position="54"/>
    </location>
</feature>
<evidence type="ECO:0000259" key="2">
    <source>
        <dbReference type="Pfam" id="PF26626"/>
    </source>
</evidence>
<feature type="transmembrane region" description="Helical" evidence="1">
    <location>
        <begin position="184"/>
        <end position="211"/>
    </location>
</feature>
<feature type="transmembrane region" description="Helical" evidence="1">
    <location>
        <begin position="92"/>
        <end position="111"/>
    </location>
</feature>
<dbReference type="InterPro" id="IPR058514">
    <property type="entry name" value="DUF8201"/>
</dbReference>
<evidence type="ECO:0000313" key="3">
    <source>
        <dbReference type="EMBL" id="SIS44499.1"/>
    </source>
</evidence>
<dbReference type="InterPro" id="IPR058065">
    <property type="entry name" value="LIC_10190-like"/>
</dbReference>
<dbReference type="Proteomes" id="UP000185839">
    <property type="component" value="Unassembled WGS sequence"/>
</dbReference>
<feature type="domain" description="DUF8201" evidence="2">
    <location>
        <begin position="1"/>
        <end position="396"/>
    </location>
</feature>
<feature type="transmembrane region" description="Helical" evidence="1">
    <location>
        <begin position="343"/>
        <end position="360"/>
    </location>
</feature>